<feature type="signal peptide" evidence="1">
    <location>
        <begin position="1"/>
        <end position="22"/>
    </location>
</feature>
<dbReference type="Pfam" id="PF10670">
    <property type="entry name" value="DUF4198"/>
    <property type="match status" value="1"/>
</dbReference>
<protein>
    <submittedName>
        <fullName evidence="2">Nickel transport protein</fullName>
    </submittedName>
</protein>
<sequence length="231" mass="24292">MNYTHSLSLLAALLLIGNIAQAHDAWVAPGGTTHAILYGHGKSTESYDAAKIQQVLAYDAAGRKLDARLDRSAATPAVSAAGAAMFIVDFDNGFWSKTEAGYQNLPKTQVQGALESSRSLKFGKTVLSWSAASSKPVGQRLEIVPLATTAPKAGGRLPVLVLFEGRPLAEAKLSLEGHDEVPPAGTDAKGRAELILPAGGEVALDVSHKLPYKGAEADEWSLSANLHFLLP</sequence>
<proteinExistence type="predicted"/>
<keyword evidence="1" id="KW-0732">Signal</keyword>
<dbReference type="InterPro" id="IPR019613">
    <property type="entry name" value="DUF4198"/>
</dbReference>
<dbReference type="Proteomes" id="UP000199233">
    <property type="component" value="Unassembled WGS sequence"/>
</dbReference>
<dbReference type="STRING" id="489703.SAMN04488038_11477"/>
<accession>A0A1H9KXH3</accession>
<gene>
    <name evidence="2" type="ORF">SAMN04488038_11477</name>
</gene>
<dbReference type="RefSeq" id="WP_177189047.1">
    <property type="nucleotide sequence ID" value="NZ_FOFS01000014.1"/>
</dbReference>
<keyword evidence="3" id="KW-1185">Reference proteome</keyword>
<reference evidence="3" key="1">
    <citation type="submission" date="2016-10" db="EMBL/GenBank/DDBJ databases">
        <authorList>
            <person name="Varghese N."/>
            <person name="Submissions S."/>
        </authorList>
    </citation>
    <scope>NUCLEOTIDE SEQUENCE [LARGE SCALE GENOMIC DNA]</scope>
    <source>
        <strain evidence="3">DSM 25927</strain>
    </source>
</reference>
<dbReference type="EMBL" id="FOFS01000014">
    <property type="protein sequence ID" value="SER03635.1"/>
    <property type="molecule type" value="Genomic_DNA"/>
</dbReference>
<feature type="chain" id="PRO_5011760934" evidence="1">
    <location>
        <begin position="23"/>
        <end position="231"/>
    </location>
</feature>
<dbReference type="AlphaFoldDB" id="A0A1H9KXH3"/>
<name>A0A1H9KXH3_9GAMM</name>
<evidence type="ECO:0000313" key="3">
    <source>
        <dbReference type="Proteomes" id="UP000199233"/>
    </source>
</evidence>
<organism evidence="2 3">
    <name type="scientific">Solimonas aquatica</name>
    <dbReference type="NCBI Taxonomy" id="489703"/>
    <lineage>
        <taxon>Bacteria</taxon>
        <taxon>Pseudomonadati</taxon>
        <taxon>Pseudomonadota</taxon>
        <taxon>Gammaproteobacteria</taxon>
        <taxon>Nevskiales</taxon>
        <taxon>Nevskiaceae</taxon>
        <taxon>Solimonas</taxon>
    </lineage>
</organism>
<evidence type="ECO:0000256" key="1">
    <source>
        <dbReference type="SAM" id="SignalP"/>
    </source>
</evidence>
<evidence type="ECO:0000313" key="2">
    <source>
        <dbReference type="EMBL" id="SER03635.1"/>
    </source>
</evidence>